<sequence>MDLNADFSQRAAVHAAQLDWLPSPMPGVERRMLDRVGDEVARATSIVRYAPQSSFSPHVHTGGEEFLVLDGVFQDEHGDFPAGSYIRNPPESKHKPGSDLGCTIFVKLWQFDLKDRTHVRVDARTRTQSEVSDRPGVKTTPLFHDGREAVRLESWKPGVTLNYQPEGGLEVLVLEGEFTEGNETFTEQSWLRLPIDAKLSAQAGPVGCRCWVKEGHLRHLDLDVLTRLRA</sequence>
<dbReference type="AlphaFoldDB" id="A0A2W1JL31"/>
<dbReference type="EMBL" id="PQWO01000004">
    <property type="protein sequence ID" value="PZD73896.1"/>
    <property type="molecule type" value="Genomic_DNA"/>
</dbReference>
<dbReference type="SUPFAM" id="SSF51182">
    <property type="entry name" value="RmlC-like cupins"/>
    <property type="match status" value="2"/>
</dbReference>
<dbReference type="InterPro" id="IPR025979">
    <property type="entry name" value="ChrR-like_cupin_dom"/>
</dbReference>
<evidence type="ECO:0000313" key="3">
    <source>
        <dbReference type="Proteomes" id="UP000248857"/>
    </source>
</evidence>
<dbReference type="Pfam" id="PF12973">
    <property type="entry name" value="Cupin_7"/>
    <property type="match status" value="1"/>
</dbReference>
<evidence type="ECO:0000313" key="2">
    <source>
        <dbReference type="EMBL" id="PZD73896.1"/>
    </source>
</evidence>
<evidence type="ECO:0000259" key="1">
    <source>
        <dbReference type="Pfam" id="PF12973"/>
    </source>
</evidence>
<keyword evidence="3" id="KW-1185">Reference proteome</keyword>
<dbReference type="OrthoDB" id="9801227at2"/>
<protein>
    <recommendedName>
        <fullName evidence="1">ChrR-like cupin domain-containing protein</fullName>
    </recommendedName>
</protein>
<accession>A0A2W1JL31</accession>
<reference evidence="2 3" key="1">
    <citation type="journal article" date="2018" name="Sci. Rep.">
        <title>A novel species of the marine cyanobacterium Acaryochloris with a unique pigment content and lifestyle.</title>
        <authorList>
            <person name="Partensky F."/>
            <person name="Six C."/>
            <person name="Ratin M."/>
            <person name="Garczarek L."/>
            <person name="Vaulot D."/>
            <person name="Probert I."/>
            <person name="Calteau A."/>
            <person name="Gourvil P."/>
            <person name="Marie D."/>
            <person name="Grebert T."/>
            <person name="Bouchier C."/>
            <person name="Le Panse S."/>
            <person name="Gachenot M."/>
            <person name="Rodriguez F."/>
            <person name="Garrido J.L."/>
        </authorList>
    </citation>
    <scope>NUCLEOTIDE SEQUENCE [LARGE SCALE GENOMIC DNA]</scope>
    <source>
        <strain evidence="2 3">RCC1774</strain>
    </source>
</reference>
<dbReference type="InterPro" id="IPR014710">
    <property type="entry name" value="RmlC-like_jellyroll"/>
</dbReference>
<dbReference type="CDD" id="cd20303">
    <property type="entry name" value="cupin_ChrR_1"/>
    <property type="match status" value="1"/>
</dbReference>
<dbReference type="Gene3D" id="2.60.120.10">
    <property type="entry name" value="Jelly Rolls"/>
    <property type="match status" value="1"/>
</dbReference>
<dbReference type="InterPro" id="IPR011051">
    <property type="entry name" value="RmlC_Cupin_sf"/>
</dbReference>
<feature type="domain" description="ChrR-like cupin" evidence="1">
    <location>
        <begin position="9"/>
        <end position="111"/>
    </location>
</feature>
<dbReference type="Proteomes" id="UP000248857">
    <property type="component" value="Unassembled WGS sequence"/>
</dbReference>
<gene>
    <name evidence="2" type="ORF">C1752_01621</name>
</gene>
<dbReference type="RefSeq" id="WP_110985593.1">
    <property type="nucleotide sequence ID" value="NZ_CAWNWM010000004.1"/>
</dbReference>
<name>A0A2W1JL31_9CYAN</name>
<comment type="caution">
    <text evidence="2">The sequence shown here is derived from an EMBL/GenBank/DDBJ whole genome shotgun (WGS) entry which is preliminary data.</text>
</comment>
<organism evidence="2 3">
    <name type="scientific">Acaryochloris thomasi RCC1774</name>
    <dbReference type="NCBI Taxonomy" id="1764569"/>
    <lineage>
        <taxon>Bacteria</taxon>
        <taxon>Bacillati</taxon>
        <taxon>Cyanobacteriota</taxon>
        <taxon>Cyanophyceae</taxon>
        <taxon>Acaryochloridales</taxon>
        <taxon>Acaryochloridaceae</taxon>
        <taxon>Acaryochloris</taxon>
        <taxon>Acaryochloris thomasi</taxon>
    </lineage>
</organism>
<proteinExistence type="predicted"/>